<evidence type="ECO:0000256" key="1">
    <source>
        <dbReference type="ARBA" id="ARBA00009075"/>
    </source>
</evidence>
<protein>
    <recommendedName>
        <fullName evidence="7">Outer membrane porin</fullName>
    </recommendedName>
</protein>
<dbReference type="Pfam" id="PF03573">
    <property type="entry name" value="OprD"/>
    <property type="match status" value="1"/>
</dbReference>
<keyword evidence="6" id="KW-1185">Reference proteome</keyword>
<dbReference type="STRING" id="1117647.M5M_00485"/>
<proteinExistence type="inferred from homology"/>
<dbReference type="PANTHER" id="PTHR34596">
    <property type="entry name" value="CHITOPORIN"/>
    <property type="match status" value="1"/>
</dbReference>
<name>K4KE69_SIMAS</name>
<dbReference type="GO" id="GO:0016020">
    <property type="term" value="C:membrane"/>
    <property type="evidence" value="ECO:0007669"/>
    <property type="project" value="InterPro"/>
</dbReference>
<comment type="similarity">
    <text evidence="1">Belongs to the outer membrane porin (Opr) (TC 1.B.25) family.</text>
</comment>
<sequence length="459" mass="51452">MIRKTATLPCSLFAALTLSMASQADVPENFKDILDDSIDLESAQSATKPVHWELKLRNIYFNKDRDETGAGTTIIDQWGQAAELNYFNGSFSEHLDVGASIYGAIKLRGGDDNRSTDIFEKLPDGTMDTGYGKIGQLFARVKYNDANYLAAGASTLEYLTLESSGSRATPSSFLHQAIHFGQGHWQAYAMHTDRWSARHAGDYTRFTNNAGDQIDNLVLVGARYSNQQLYLNAETGESKDYLKRMHLSGGYRFAIDNGDHLELKVTYLTAVDAGHLYDSTFGERTAGTGLDGKKASISMEYQSDDIDFGVMLSRNGDDGFDHYWYSEDHGAMVHWNKRQISEFVAANEKVFHAQFNQKIIDSLPGLQWGLSFTHGSDARASQDFQSDPNNPNLEGTEWEVDLALRYDFSDAGMPGLNLTFISGYYRNNINEYDIWNNKNLRSNANATDHRVYLDYVLAF</sequence>
<dbReference type="InterPro" id="IPR023614">
    <property type="entry name" value="Porin_dom_sf"/>
</dbReference>
<accession>K4KE69</accession>
<dbReference type="Proteomes" id="UP000000466">
    <property type="component" value="Chromosome"/>
</dbReference>
<evidence type="ECO:0000313" key="5">
    <source>
        <dbReference type="EMBL" id="AFU97334.1"/>
    </source>
</evidence>
<keyword evidence="2" id="KW-0813">Transport</keyword>
<dbReference type="InterPro" id="IPR005318">
    <property type="entry name" value="OM_porin_bac"/>
</dbReference>
<gene>
    <name evidence="5" type="ordered locus">M5M_00485</name>
</gene>
<evidence type="ECO:0008006" key="7">
    <source>
        <dbReference type="Google" id="ProtNLM"/>
    </source>
</evidence>
<dbReference type="RefSeq" id="WP_015045507.1">
    <property type="nucleotide sequence ID" value="NC_018868.3"/>
</dbReference>
<evidence type="ECO:0000313" key="6">
    <source>
        <dbReference type="Proteomes" id="UP000000466"/>
    </source>
</evidence>
<feature type="chain" id="PRO_5003878173" description="Outer membrane porin" evidence="4">
    <location>
        <begin position="25"/>
        <end position="459"/>
    </location>
</feature>
<dbReference type="PANTHER" id="PTHR34596:SF2">
    <property type="entry name" value="CHITOPORIN"/>
    <property type="match status" value="1"/>
</dbReference>
<dbReference type="OrthoDB" id="6759120at2"/>
<dbReference type="KEGG" id="saga:M5M_00485"/>
<dbReference type="eggNOG" id="ENOG502ZC1Y">
    <property type="taxonomic scope" value="Bacteria"/>
</dbReference>
<evidence type="ECO:0000256" key="3">
    <source>
        <dbReference type="ARBA" id="ARBA00022729"/>
    </source>
</evidence>
<feature type="signal peptide" evidence="4">
    <location>
        <begin position="1"/>
        <end position="24"/>
    </location>
</feature>
<evidence type="ECO:0000256" key="4">
    <source>
        <dbReference type="SAM" id="SignalP"/>
    </source>
</evidence>
<evidence type="ECO:0000256" key="2">
    <source>
        <dbReference type="ARBA" id="ARBA00022448"/>
    </source>
</evidence>
<keyword evidence="3 4" id="KW-0732">Signal</keyword>
<organism evidence="5 6">
    <name type="scientific">Simiduia agarivorans (strain DSM 21679 / JCM 13881 / BCRC 17597 / SA1)</name>
    <dbReference type="NCBI Taxonomy" id="1117647"/>
    <lineage>
        <taxon>Bacteria</taxon>
        <taxon>Pseudomonadati</taxon>
        <taxon>Pseudomonadota</taxon>
        <taxon>Gammaproteobacteria</taxon>
        <taxon>Cellvibrionales</taxon>
        <taxon>Cellvibrionaceae</taxon>
        <taxon>Simiduia</taxon>
    </lineage>
</organism>
<dbReference type="Gene3D" id="2.40.160.10">
    <property type="entry name" value="Porin"/>
    <property type="match status" value="1"/>
</dbReference>
<dbReference type="EMBL" id="CP003746">
    <property type="protein sequence ID" value="AFU97334.1"/>
    <property type="molecule type" value="Genomic_DNA"/>
</dbReference>
<dbReference type="HOGENOM" id="CLU_595659_0_0_6"/>
<dbReference type="AlphaFoldDB" id="K4KE69"/>
<dbReference type="GO" id="GO:0015288">
    <property type="term" value="F:porin activity"/>
    <property type="evidence" value="ECO:0007669"/>
    <property type="project" value="TreeGrafter"/>
</dbReference>
<reference evidence="5 6" key="1">
    <citation type="journal article" date="2013" name="Genome Announc.">
        <title>Complete genome sequence of Simiduia agarivorans SA1(T), a marine bacterium able to degrade a variety of polysaccharides.</title>
        <authorList>
            <person name="Lin S.Y."/>
            <person name="Shieh W.Y."/>
            <person name="Chen J.S."/>
            <person name="Tang S.L."/>
        </authorList>
    </citation>
    <scope>NUCLEOTIDE SEQUENCE [LARGE SCALE GENOMIC DNA]</scope>
    <source>
        <strain evidence="6">DSM 21679 / JCM 13881 / BCRC 17597 / SA1</strain>
    </source>
</reference>